<feature type="domain" description="DUF4236" evidence="1">
    <location>
        <begin position="3"/>
        <end position="56"/>
    </location>
</feature>
<comment type="caution">
    <text evidence="2">The sequence shown here is derived from an EMBL/GenBank/DDBJ whole genome shotgun (WGS) entry which is preliminary data.</text>
</comment>
<accession>A0A2M9Q4B1</accession>
<dbReference type="InterPro" id="IPR025330">
    <property type="entry name" value="DUF4236"/>
</dbReference>
<protein>
    <recommendedName>
        <fullName evidence="1">DUF4236 domain-containing protein</fullName>
    </recommendedName>
</protein>
<evidence type="ECO:0000313" key="3">
    <source>
        <dbReference type="Proteomes" id="UP000232101"/>
    </source>
</evidence>
<dbReference type="Pfam" id="PF14020">
    <property type="entry name" value="DUF4236"/>
    <property type="match status" value="1"/>
</dbReference>
<dbReference type="RefSeq" id="WP_100543562.1">
    <property type="nucleotide sequence ID" value="NZ_CP158849.1"/>
</dbReference>
<evidence type="ECO:0000313" key="2">
    <source>
        <dbReference type="EMBL" id="PJO42916.1"/>
    </source>
</evidence>
<dbReference type="AlphaFoldDB" id="A0A2M9Q4B1"/>
<gene>
    <name evidence="2" type="ORF">CWD94_14125</name>
</gene>
<reference evidence="2 3" key="1">
    <citation type="submission" date="2017-11" db="EMBL/GenBank/DDBJ databases">
        <title>Bacterial isolate from king chilli rhizosphere.</title>
        <authorList>
            <person name="Takhelmayum P."/>
            <person name="Sarangthem I."/>
        </authorList>
    </citation>
    <scope>NUCLEOTIDE SEQUENCE [LARGE SCALE GENOMIC DNA]</scope>
    <source>
        <strain evidence="3">t26</strain>
    </source>
</reference>
<dbReference type="Proteomes" id="UP000232101">
    <property type="component" value="Unassembled WGS sequence"/>
</dbReference>
<name>A0A2M9Q4B1_9BACI</name>
<evidence type="ECO:0000259" key="1">
    <source>
        <dbReference type="Pfam" id="PF14020"/>
    </source>
</evidence>
<dbReference type="EMBL" id="PHQY01000646">
    <property type="protein sequence ID" value="PJO42916.1"/>
    <property type="molecule type" value="Genomic_DNA"/>
</dbReference>
<sequence>MGFRFRKSVKIVPGVKLNLGKRGASVTVGNKYVRTTFGKNRTTVSSSIPGTGISYSKQLTKRNKRPQRIAYETTNNALPEITPNIQEVEKYNAYINMLTSVHLEVENDVNWRLVAEEDISYLLNEGPNVTSIMNEIANYKPTFRDKIFNRITAKKMIIEEKLPEAKELDFEIYQRKQQLKDAASRIINGDSDAWIVALIDYAPFDDIEGFGSELNFDINNNELIVNFTVGNEEVVPTDVLTLTTTNKLSRKKMGKTNYLALYQDYVCSCVIRIAREVFAILPINTVLIHVYDFGQADLPPKKGCILSTRINRENLINLDFDNIDCSDTIETFEHNMKYLKTKGFRLVEEL</sequence>
<organism evidence="2 3">
    <name type="scientific">Lysinibacillus xylanilyticus</name>
    <dbReference type="NCBI Taxonomy" id="582475"/>
    <lineage>
        <taxon>Bacteria</taxon>
        <taxon>Bacillati</taxon>
        <taxon>Bacillota</taxon>
        <taxon>Bacilli</taxon>
        <taxon>Bacillales</taxon>
        <taxon>Bacillaceae</taxon>
        <taxon>Lysinibacillus</taxon>
    </lineage>
</organism>
<proteinExistence type="predicted"/>